<feature type="transmembrane region" description="Helical" evidence="1">
    <location>
        <begin position="333"/>
        <end position="351"/>
    </location>
</feature>
<feature type="transmembrane region" description="Helical" evidence="1">
    <location>
        <begin position="187"/>
        <end position="203"/>
    </location>
</feature>
<comment type="caution">
    <text evidence="4">The sequence shown here is derived from an EMBL/GenBank/DDBJ whole genome shotgun (WGS) entry which is preliminary data.</text>
</comment>
<keyword evidence="1" id="KW-0472">Membrane</keyword>
<gene>
    <name evidence="4" type="ORF">ENK44_17130</name>
</gene>
<dbReference type="EMBL" id="DRQG01000161">
    <property type="protein sequence ID" value="HGY57434.1"/>
    <property type="molecule type" value="Genomic_DNA"/>
</dbReference>
<proteinExistence type="predicted"/>
<keyword evidence="1" id="KW-1133">Transmembrane helix</keyword>
<feature type="transmembrane region" description="Helical" evidence="1">
    <location>
        <begin position="262"/>
        <end position="285"/>
    </location>
</feature>
<accession>A0A7V4U476</accession>
<reference evidence="4" key="1">
    <citation type="journal article" date="2020" name="mSystems">
        <title>Genome- and Community-Level Interaction Insights into Carbon Utilization and Element Cycling Functions of Hydrothermarchaeota in Hydrothermal Sediment.</title>
        <authorList>
            <person name="Zhou Z."/>
            <person name="Liu Y."/>
            <person name="Xu W."/>
            <person name="Pan J."/>
            <person name="Luo Z.H."/>
            <person name="Li M."/>
        </authorList>
    </citation>
    <scope>NUCLEOTIDE SEQUENCE [LARGE SCALE GENOMIC DNA]</scope>
    <source>
        <strain evidence="4">HyVt-577</strain>
    </source>
</reference>
<dbReference type="Proteomes" id="UP000885779">
    <property type="component" value="Unassembled WGS sequence"/>
</dbReference>
<evidence type="ECO:0000313" key="4">
    <source>
        <dbReference type="EMBL" id="HGY57434.1"/>
    </source>
</evidence>
<organism evidence="4">
    <name type="scientific">Caldithrix abyssi</name>
    <dbReference type="NCBI Taxonomy" id="187145"/>
    <lineage>
        <taxon>Bacteria</taxon>
        <taxon>Pseudomonadati</taxon>
        <taxon>Calditrichota</taxon>
        <taxon>Calditrichia</taxon>
        <taxon>Calditrichales</taxon>
        <taxon>Calditrichaceae</taxon>
        <taxon>Caldithrix</taxon>
    </lineage>
</organism>
<evidence type="ECO:0000259" key="3">
    <source>
        <dbReference type="Pfam" id="PF25221"/>
    </source>
</evidence>
<dbReference type="InterPro" id="IPR025178">
    <property type="entry name" value="Lnb_N"/>
</dbReference>
<feature type="domain" description="Lnb N-terminal periplasmic" evidence="2">
    <location>
        <begin position="25"/>
        <end position="183"/>
    </location>
</feature>
<feature type="transmembrane region" description="Helical" evidence="1">
    <location>
        <begin position="297"/>
        <end position="321"/>
    </location>
</feature>
<feature type="transmembrane region" description="Helical" evidence="1">
    <location>
        <begin position="81"/>
        <end position="103"/>
    </location>
</feature>
<sequence>MITVKSILLWILVLCTILPAADIPWADGRSKGENLRIKLVTFGPGDDVPSWWGHTGLLVEDLQYRKARIYNFGLFSFDDGMLFKFAMGRLIFAAGDFSVPGYLEWYRRQNRDVRIVSLDLPADKRLQLARKLAWYVRPENRRYLYHHYDENCATRLRDLLDKAVDGALYRQADAPGRMTLRQHTRRYVGHNVFMEMLLMYLMNDSIDKPIKVWQEMFLPDELERQVMRLTYQTPDGQKRRLAADRLIFFKADRPPVPEWPPVHWPGALITGLLIGGIALALVWWYKSTNNDWAITWLGVWNFTIGLVLGIPGLGLALMAGFTDHTVTYYNENLLLANPLTVLLIPYGFMLARQKAKALRGLQIIWYIHLAAALLLLALKILPAFDQDNFLVICFILPIICGFSLAFYILGKNKEKTIDELVNY</sequence>
<dbReference type="Pfam" id="PF13387">
    <property type="entry name" value="Lnb_N"/>
    <property type="match status" value="1"/>
</dbReference>
<feature type="transmembrane region" description="Helical" evidence="1">
    <location>
        <begin position="363"/>
        <end position="383"/>
    </location>
</feature>
<name>A0A7V4U476_CALAY</name>
<protein>
    <submittedName>
        <fullName evidence="4">DUF4105 domain-containing protein</fullName>
    </submittedName>
</protein>
<feature type="domain" description="Lnb-like transmembrane" evidence="3">
    <location>
        <begin position="293"/>
        <end position="378"/>
    </location>
</feature>
<dbReference type="InterPro" id="IPR057436">
    <property type="entry name" value="5TMH_Lnb"/>
</dbReference>
<keyword evidence="1" id="KW-0812">Transmembrane</keyword>
<dbReference type="AlphaFoldDB" id="A0A7V4U476"/>
<evidence type="ECO:0000256" key="1">
    <source>
        <dbReference type="SAM" id="Phobius"/>
    </source>
</evidence>
<feature type="transmembrane region" description="Helical" evidence="1">
    <location>
        <begin position="389"/>
        <end position="409"/>
    </location>
</feature>
<dbReference type="Pfam" id="PF25221">
    <property type="entry name" value="5TMH_Lnb"/>
    <property type="match status" value="1"/>
</dbReference>
<evidence type="ECO:0000259" key="2">
    <source>
        <dbReference type="Pfam" id="PF13387"/>
    </source>
</evidence>